<protein>
    <submittedName>
        <fullName evidence="2">Uncharacterized protein</fullName>
    </submittedName>
</protein>
<feature type="signal peptide" evidence="1">
    <location>
        <begin position="1"/>
        <end position="23"/>
    </location>
</feature>
<reference evidence="2 3" key="1">
    <citation type="submission" date="2016-10" db="EMBL/GenBank/DDBJ databases">
        <authorList>
            <person name="de Groot N.N."/>
        </authorList>
    </citation>
    <scope>NUCLEOTIDE SEQUENCE [LARGE SCALE GENOMIC DNA]</scope>
    <source>
        <strain evidence="2 3">Z108</strain>
    </source>
</reference>
<name>A0A1I3CCL8_SELRU</name>
<evidence type="ECO:0000256" key="1">
    <source>
        <dbReference type="SAM" id="SignalP"/>
    </source>
</evidence>
<dbReference type="EMBL" id="FOQK01000003">
    <property type="protein sequence ID" value="SFH72304.1"/>
    <property type="molecule type" value="Genomic_DNA"/>
</dbReference>
<organism evidence="2 3">
    <name type="scientific">Selenomonas ruminantium</name>
    <dbReference type="NCBI Taxonomy" id="971"/>
    <lineage>
        <taxon>Bacteria</taxon>
        <taxon>Bacillati</taxon>
        <taxon>Bacillota</taxon>
        <taxon>Negativicutes</taxon>
        <taxon>Selenomonadales</taxon>
        <taxon>Selenomonadaceae</taxon>
        <taxon>Selenomonas</taxon>
    </lineage>
</organism>
<proteinExistence type="predicted"/>
<feature type="chain" id="PRO_5010381482" evidence="1">
    <location>
        <begin position="24"/>
        <end position="115"/>
    </location>
</feature>
<sequence>MSLKKVFPLLFLLTLMLSSSAFAEKGTVVYYNPVNKSVVVSAFHGYSCGWVRKYYAKPNRLEPGDVLEGNFVLGSHRCSDESNERDVEIYFDEWWVNKDVAHKWVEKQEDENGFW</sequence>
<dbReference type="Proteomes" id="UP000183639">
    <property type="component" value="Unassembled WGS sequence"/>
</dbReference>
<dbReference type="OrthoDB" id="1666556at2"/>
<evidence type="ECO:0000313" key="3">
    <source>
        <dbReference type="Proteomes" id="UP000183639"/>
    </source>
</evidence>
<dbReference type="RefSeq" id="WP_075442109.1">
    <property type="nucleotide sequence ID" value="NZ_FOQK01000003.1"/>
</dbReference>
<dbReference type="AlphaFoldDB" id="A0A1I3CCL8"/>
<evidence type="ECO:0000313" key="2">
    <source>
        <dbReference type="EMBL" id="SFH72304.1"/>
    </source>
</evidence>
<gene>
    <name evidence="2" type="ORF">SAMN04487861_10358</name>
</gene>
<keyword evidence="1" id="KW-0732">Signal</keyword>
<accession>A0A1I3CCL8</accession>